<feature type="transmembrane region" description="Helical" evidence="1">
    <location>
        <begin position="79"/>
        <end position="95"/>
    </location>
</feature>
<comment type="caution">
    <text evidence="2">The sequence shown here is derived from an EMBL/GenBank/DDBJ whole genome shotgun (WGS) entry which is preliminary data.</text>
</comment>
<gene>
    <name evidence="2" type="ORF">US58_C0037G0002</name>
</gene>
<dbReference type="AlphaFoldDB" id="A0A0G0HAT2"/>
<feature type="transmembrane region" description="Helical" evidence="1">
    <location>
        <begin position="101"/>
        <end position="122"/>
    </location>
</feature>
<reference evidence="2 3" key="1">
    <citation type="journal article" date="2015" name="Nature">
        <title>rRNA introns, odd ribosomes, and small enigmatic genomes across a large radiation of phyla.</title>
        <authorList>
            <person name="Brown C.T."/>
            <person name="Hug L.A."/>
            <person name="Thomas B.C."/>
            <person name="Sharon I."/>
            <person name="Castelle C.J."/>
            <person name="Singh A."/>
            <person name="Wilkins M.J."/>
            <person name="Williams K.H."/>
            <person name="Banfield J.F."/>
        </authorList>
    </citation>
    <scope>NUCLEOTIDE SEQUENCE [LARGE SCALE GENOMIC DNA]</scope>
</reference>
<dbReference type="Proteomes" id="UP000034333">
    <property type="component" value="Unassembled WGS sequence"/>
</dbReference>
<dbReference type="STRING" id="1619036.US58_C0037G0002"/>
<feature type="transmembrane region" description="Helical" evidence="1">
    <location>
        <begin position="7"/>
        <end position="26"/>
    </location>
</feature>
<sequence>MTLKYYLFLMSLGTVICWTAWVFILFNIDPTQADFLSFIFFYSSLFLALLGTFSVIGFLFRRRIVKEDEIVFRHVKKTFRQGIMLATWVILFLFLQQSKLLTWWIITILVILFVVIEGLIFANRKYNNRDYVG</sequence>
<dbReference type="EMBL" id="LBTN01000037">
    <property type="protein sequence ID" value="KKQ39242.1"/>
    <property type="molecule type" value="Genomic_DNA"/>
</dbReference>
<accession>A0A0G0HAT2</accession>
<evidence type="ECO:0000313" key="3">
    <source>
        <dbReference type="Proteomes" id="UP000034333"/>
    </source>
</evidence>
<feature type="transmembrane region" description="Helical" evidence="1">
    <location>
        <begin position="38"/>
        <end position="59"/>
    </location>
</feature>
<evidence type="ECO:0000313" key="2">
    <source>
        <dbReference type="EMBL" id="KKQ39242.1"/>
    </source>
</evidence>
<proteinExistence type="predicted"/>
<evidence type="ECO:0000256" key="1">
    <source>
        <dbReference type="SAM" id="Phobius"/>
    </source>
</evidence>
<keyword evidence="1" id="KW-0812">Transmembrane</keyword>
<keyword evidence="1" id="KW-0472">Membrane</keyword>
<keyword evidence="1" id="KW-1133">Transmembrane helix</keyword>
<name>A0A0G0HAT2_9BACT</name>
<organism evidence="2 3">
    <name type="scientific">Candidatus Magasanikbacteria bacterium GW2011_GWA2_37_8</name>
    <dbReference type="NCBI Taxonomy" id="1619036"/>
    <lineage>
        <taxon>Bacteria</taxon>
        <taxon>Candidatus Magasanikiibacteriota</taxon>
    </lineage>
</organism>
<protein>
    <submittedName>
        <fullName evidence="2">Uncharacterized protein</fullName>
    </submittedName>
</protein>